<dbReference type="InParanoid" id="C8XER4"/>
<feature type="region of interest" description="Disordered" evidence="1">
    <location>
        <begin position="208"/>
        <end position="238"/>
    </location>
</feature>
<dbReference type="RefSeq" id="WP_015748672.1">
    <property type="nucleotide sequence ID" value="NC_013235.1"/>
</dbReference>
<protein>
    <submittedName>
        <fullName evidence="2">Uncharacterized protein</fullName>
    </submittedName>
</protein>
<reference evidence="2 3" key="2">
    <citation type="journal article" date="2010" name="Stand. Genomic Sci.">
        <title>Complete genome sequence of Nakamurella multipartita type strain (Y-104).</title>
        <authorList>
            <person name="Tice H."/>
            <person name="Mayilraj S."/>
            <person name="Sims D."/>
            <person name="Lapidus A."/>
            <person name="Nolan M."/>
            <person name="Lucas S."/>
            <person name="Glavina Del Rio T."/>
            <person name="Copeland A."/>
            <person name="Cheng J.F."/>
            <person name="Meincke L."/>
            <person name="Bruce D."/>
            <person name="Goodwin L."/>
            <person name="Pitluck S."/>
            <person name="Ivanova N."/>
            <person name="Mavromatis K."/>
            <person name="Ovchinnikova G."/>
            <person name="Pati A."/>
            <person name="Chen A."/>
            <person name="Palaniappan K."/>
            <person name="Land M."/>
            <person name="Hauser L."/>
            <person name="Chang Y.J."/>
            <person name="Jeffries C.D."/>
            <person name="Detter J.C."/>
            <person name="Brettin T."/>
            <person name="Rohde M."/>
            <person name="Goker M."/>
            <person name="Bristow J."/>
            <person name="Eisen J.A."/>
            <person name="Markowitz V."/>
            <person name="Hugenholtz P."/>
            <person name="Kyrpides N.C."/>
            <person name="Klenk H.P."/>
            <person name="Chen F."/>
        </authorList>
    </citation>
    <scope>NUCLEOTIDE SEQUENCE [LARGE SCALE GENOMIC DNA]</scope>
    <source>
        <strain evidence="3">ATCC 700099 / DSM 44233 / CIP 104796 / JCM 9543 / NBRC 105858 / Y-104</strain>
    </source>
</reference>
<feature type="compositionally biased region" description="Low complexity" evidence="1">
    <location>
        <begin position="212"/>
        <end position="225"/>
    </location>
</feature>
<keyword evidence="3" id="KW-1185">Reference proteome</keyword>
<dbReference type="EMBL" id="CP001737">
    <property type="protein sequence ID" value="ACV79815.1"/>
    <property type="molecule type" value="Genomic_DNA"/>
</dbReference>
<gene>
    <name evidence="2" type="ordered locus">Namu_3490</name>
</gene>
<proteinExistence type="predicted"/>
<dbReference type="HOGENOM" id="CLU_1164878_0_0_11"/>
<organism evidence="2 3">
    <name type="scientific">Nakamurella multipartita (strain ATCC 700099 / DSM 44233 / CIP 104796 / JCM 9543 / NBRC 105858 / Y-104)</name>
    <name type="common">Microsphaera multipartita</name>
    <dbReference type="NCBI Taxonomy" id="479431"/>
    <lineage>
        <taxon>Bacteria</taxon>
        <taxon>Bacillati</taxon>
        <taxon>Actinomycetota</taxon>
        <taxon>Actinomycetes</taxon>
        <taxon>Nakamurellales</taxon>
        <taxon>Nakamurellaceae</taxon>
        <taxon>Nakamurella</taxon>
    </lineage>
</organism>
<sequence>MARQKDNPTLDAIKTLLAAGKRSDVRALLAKEDEDAARAYKAIEGNDTLSDIGRRRQLASSYLGRRDRVERELQRLADTCAQQDRSDASSVLGVYGLKGDPASLAISMRDATDRVAEINNAGELNDLLRRADRTGDEVLARAIAARALDIQEPAPLHQFLATRPQLDSAVERLWNANRADTESFDLEMQLAALRPAELLGASLHELERAAEATEPQPAQPTEPTANPYSFTYNSGPIG</sequence>
<feature type="compositionally biased region" description="Polar residues" evidence="1">
    <location>
        <begin position="226"/>
        <end position="238"/>
    </location>
</feature>
<dbReference type="OrthoDB" id="100605at2"/>
<dbReference type="KEGG" id="nml:Namu_3490"/>
<reference evidence="3" key="1">
    <citation type="submission" date="2009-09" db="EMBL/GenBank/DDBJ databases">
        <title>The complete genome of Nakamurella multipartita DSM 44233.</title>
        <authorList>
            <consortium name="US DOE Joint Genome Institute (JGI-PGF)"/>
            <person name="Lucas S."/>
            <person name="Copeland A."/>
            <person name="Lapidus A."/>
            <person name="Glavina del Rio T."/>
            <person name="Dalin E."/>
            <person name="Tice H."/>
            <person name="Bruce D."/>
            <person name="Goodwin L."/>
            <person name="Pitluck S."/>
            <person name="Kyrpides N."/>
            <person name="Mavromatis K."/>
            <person name="Ivanova N."/>
            <person name="Ovchinnikova G."/>
            <person name="Sims D."/>
            <person name="Meincke L."/>
            <person name="Brettin T."/>
            <person name="Detter J.C."/>
            <person name="Han C."/>
            <person name="Larimer F."/>
            <person name="Land M."/>
            <person name="Hauser L."/>
            <person name="Markowitz V."/>
            <person name="Cheng J.-F."/>
            <person name="Hugenholtz P."/>
            <person name="Woyke T."/>
            <person name="Wu D."/>
            <person name="Klenk H.-P."/>
            <person name="Eisen J.A."/>
        </authorList>
    </citation>
    <scope>NUCLEOTIDE SEQUENCE [LARGE SCALE GENOMIC DNA]</scope>
    <source>
        <strain evidence="3">ATCC 700099 / DSM 44233 / CIP 104796 / JCM 9543 / NBRC 105858 / Y-104</strain>
    </source>
</reference>
<dbReference type="STRING" id="479431.Namu_3490"/>
<dbReference type="Proteomes" id="UP000002218">
    <property type="component" value="Chromosome"/>
</dbReference>
<evidence type="ECO:0000313" key="2">
    <source>
        <dbReference type="EMBL" id="ACV79815.1"/>
    </source>
</evidence>
<evidence type="ECO:0000256" key="1">
    <source>
        <dbReference type="SAM" id="MobiDB-lite"/>
    </source>
</evidence>
<accession>C8XER4</accession>
<evidence type="ECO:0000313" key="3">
    <source>
        <dbReference type="Proteomes" id="UP000002218"/>
    </source>
</evidence>
<name>C8XER4_NAKMY</name>
<dbReference type="AlphaFoldDB" id="C8XER4"/>